<dbReference type="EMBL" id="JAVHNS010000011">
    <property type="protein sequence ID" value="KAK6340162.1"/>
    <property type="molecule type" value="Genomic_DNA"/>
</dbReference>
<feature type="region of interest" description="Disordered" evidence="1">
    <location>
        <begin position="468"/>
        <end position="493"/>
    </location>
</feature>
<evidence type="ECO:0000313" key="3">
    <source>
        <dbReference type="EMBL" id="KAK6340162.1"/>
    </source>
</evidence>
<evidence type="ECO:0000313" key="4">
    <source>
        <dbReference type="Proteomes" id="UP001373714"/>
    </source>
</evidence>
<organism evidence="3 4">
    <name type="scientific">Orbilia blumenaviensis</name>
    <dbReference type="NCBI Taxonomy" id="1796055"/>
    <lineage>
        <taxon>Eukaryota</taxon>
        <taxon>Fungi</taxon>
        <taxon>Dikarya</taxon>
        <taxon>Ascomycota</taxon>
        <taxon>Pezizomycotina</taxon>
        <taxon>Orbiliomycetes</taxon>
        <taxon>Orbiliales</taxon>
        <taxon>Orbiliaceae</taxon>
        <taxon>Orbilia</taxon>
    </lineage>
</organism>
<reference evidence="3 4" key="1">
    <citation type="submission" date="2019-10" db="EMBL/GenBank/DDBJ databases">
        <authorList>
            <person name="Palmer J.M."/>
        </authorList>
    </citation>
    <scope>NUCLEOTIDE SEQUENCE [LARGE SCALE GENOMIC DNA]</scope>
    <source>
        <strain evidence="3 4">TWF730</strain>
    </source>
</reference>
<keyword evidence="2" id="KW-1133">Transmembrane helix</keyword>
<dbReference type="AlphaFoldDB" id="A0AAV9UG00"/>
<sequence length="493" mass="55496">MLGASESNVMPAIEAALTRVNEALANTPWASELAGVLPLTGFIDFIDTPTKLHIFELSGAVPLWSWPITPGDIRLLLSDAYLQSICCLDRFGSSLAWHALDGRWGDSYPIINPETTRLCLASQPITQIPNEHANMFEKNLRIQKLSIVHVTRSPGADRVPSDSWLRFLFLDPFWMYDARYFATSVFGWILLIGLLVFCAMFRYYIALTFLLIMPSTGLVVSLIYGSRPKALLVDRPSPFNRAVVVAEHMNATEWTVFYGESSIVNSLLNKQLESRRRPLPTKGYFILRLLLRLLTLGQWAMVLATLTLKDMNAFVVASWIIICVLSQTYLYPPECAAQTWMKKIGRIEMKRYETETSSRRALLNTIMALNPDTFAEGTWEQLYSGALKWINPILEPGQSRADWEEATRAAMEEASQIPVEELAAAKSLEVESGILSDTWNEANERFYWKKFVHEGIYLASKVMKEGGLPGRRVTPRSEQTAPIVTAKKSEAAS</sequence>
<name>A0AAV9UG00_9PEZI</name>
<dbReference type="Proteomes" id="UP001373714">
    <property type="component" value="Unassembled WGS sequence"/>
</dbReference>
<keyword evidence="2" id="KW-0812">Transmembrane</keyword>
<accession>A0AAV9UG00</accession>
<evidence type="ECO:0000256" key="2">
    <source>
        <dbReference type="SAM" id="Phobius"/>
    </source>
</evidence>
<feature type="transmembrane region" description="Helical" evidence="2">
    <location>
        <begin position="313"/>
        <end position="332"/>
    </location>
</feature>
<proteinExistence type="predicted"/>
<comment type="caution">
    <text evidence="3">The sequence shown here is derived from an EMBL/GenBank/DDBJ whole genome shotgun (WGS) entry which is preliminary data.</text>
</comment>
<keyword evidence="2" id="KW-0472">Membrane</keyword>
<evidence type="ECO:0000256" key="1">
    <source>
        <dbReference type="SAM" id="MobiDB-lite"/>
    </source>
</evidence>
<gene>
    <name evidence="3" type="ORF">TWF730_001930</name>
</gene>
<keyword evidence="4" id="KW-1185">Reference proteome</keyword>
<feature type="transmembrane region" description="Helical" evidence="2">
    <location>
        <begin position="285"/>
        <end position="307"/>
    </location>
</feature>
<protein>
    <submittedName>
        <fullName evidence="3">Uncharacterized protein</fullName>
    </submittedName>
</protein>
<feature type="transmembrane region" description="Helical" evidence="2">
    <location>
        <begin position="203"/>
        <end position="225"/>
    </location>
</feature>
<feature type="transmembrane region" description="Helical" evidence="2">
    <location>
        <begin position="178"/>
        <end position="197"/>
    </location>
</feature>